<dbReference type="Proteomes" id="UP000566985">
    <property type="component" value="Unassembled WGS sequence"/>
</dbReference>
<feature type="domain" description="DUF927" evidence="2">
    <location>
        <begin position="269"/>
        <end position="370"/>
    </location>
</feature>
<dbReference type="GeneID" id="57347825"/>
<evidence type="ECO:0000313" key="3">
    <source>
        <dbReference type="EMBL" id="NUY99080.1"/>
    </source>
</evidence>
<dbReference type="RefSeq" id="WP_069729774.1">
    <property type="nucleotide sequence ID" value="NZ_JABWPE010000041.1"/>
</dbReference>
<name>A0A7Y6NIB5_9GAMM</name>
<feature type="region of interest" description="Disordered" evidence="1">
    <location>
        <begin position="1"/>
        <end position="43"/>
    </location>
</feature>
<dbReference type="Pfam" id="PF06048">
    <property type="entry name" value="DUF927"/>
    <property type="match status" value="1"/>
</dbReference>
<reference evidence="3 4" key="1">
    <citation type="submission" date="2020-05" db="EMBL/GenBank/DDBJ databases">
        <title>Whole Genome Sequences of Enterobacteriales Associated with the International Space Station.</title>
        <authorList>
            <person name="Bharadwaj A."/>
            <person name="Daudu R."/>
            <person name="Singh N."/>
            <person name="Wood J."/>
            <person name="Debieu M."/>
            <person name="Mason C."/>
            <person name="Wang C."/>
            <person name="Venkateswaran K."/>
        </authorList>
    </citation>
    <scope>NUCLEOTIDE SEQUENCE [LARGE SCALE GENOMIC DNA]</scope>
    <source>
        <strain evidence="3 4">IF5SW-B1</strain>
    </source>
</reference>
<gene>
    <name evidence="3" type="ORF">HU668_21820</name>
</gene>
<organism evidence="3 4">
    <name type="scientific">Pantoea brenneri</name>
    <dbReference type="NCBI Taxonomy" id="472694"/>
    <lineage>
        <taxon>Bacteria</taxon>
        <taxon>Pseudomonadati</taxon>
        <taxon>Pseudomonadota</taxon>
        <taxon>Gammaproteobacteria</taxon>
        <taxon>Enterobacterales</taxon>
        <taxon>Erwiniaceae</taxon>
        <taxon>Pantoea</taxon>
    </lineage>
</organism>
<dbReference type="AlphaFoldDB" id="A0A7Y6NIB5"/>
<feature type="compositionally biased region" description="Acidic residues" evidence="1">
    <location>
        <begin position="21"/>
        <end position="39"/>
    </location>
</feature>
<dbReference type="EMBL" id="JABWPM010000041">
    <property type="protein sequence ID" value="NUY99080.1"/>
    <property type="molecule type" value="Genomic_DNA"/>
</dbReference>
<accession>A0A7Y6NIB5</accession>
<comment type="caution">
    <text evidence="3">The sequence shown here is derived from an EMBL/GenBank/DDBJ whole genome shotgun (WGS) entry which is preliminary data.</text>
</comment>
<dbReference type="InterPro" id="IPR009270">
    <property type="entry name" value="DUF927"/>
</dbReference>
<evidence type="ECO:0000259" key="2">
    <source>
        <dbReference type="Pfam" id="PF06048"/>
    </source>
</evidence>
<proteinExistence type="predicted"/>
<sequence>MNSKTALLDKEDILNNMDLSFDGDESEEEGEQQSSEEELSYPPVDMFESAEKKDVRITEEAFFASNNYAIHPEGFFKRIYPKNGEHPYWKKIHNFFAIPYLKLSTAKQQNGSKTTDTNSGFTGVRFLNNDLEVVEIALSASERAEFTNPKSRLTQNDWTPPAGSDKSDVYKAFMEAAQAGYEPHMRPNGKIYPAFIQRLQAYTQRGWVAPDLHIRSKHDRYVGKVATQSEKMGDPEIQKQVLREVIEHSPASSIFLAGTIAAYTKGRICISDEHCPIINYRGEGERGKSTTLRICASVEGSPAKGKMVVEGISTEVGVENYATAYNHGPVFLDEIDELIRMNDLAKRIMRITNGGGRVIYDKENTFRQPNTWNGMFFTTSNVSLKQAVKGDGKETAILTRLIELDINDPDLHIFFPDKNDGGKVNEWMSKLSVNYGHLYEEIISYIIKNADELEEKLLDFESQLLTTEELRYFKKNRRSARTLALVMLGAEIMEAILGKESAALTHDAISIYKNKYAQDINEEIDYADYKYISHLESLYSWINANKGMINWSKYAYAEPQEGINESLERTQKKMAQSLSMNAVSRGSVLAEVKVDKIMNHPDDFSGTIVLNAQGMKHLKMNAHLDFEELCQSLEKLGLVEKNTRISNSKVEELGLSSTRTTRLILKPVEELRSELIKGKQVDTDGQEALLSANSGDDFNIAEIINQSKNLDDMSDYFNRGQ</sequence>
<protein>
    <submittedName>
        <fullName evidence="3">DUF927 domain-containing protein</fullName>
    </submittedName>
</protein>
<evidence type="ECO:0000256" key="1">
    <source>
        <dbReference type="SAM" id="MobiDB-lite"/>
    </source>
</evidence>
<evidence type="ECO:0000313" key="4">
    <source>
        <dbReference type="Proteomes" id="UP000566985"/>
    </source>
</evidence>